<dbReference type="NCBIfam" id="TIGR02228">
    <property type="entry name" value="sigpep_I_arch"/>
    <property type="match status" value="1"/>
</dbReference>
<sequence>MSTSMLTRLGHLALAIVLVSLVAGQVLGYPILLGYVTSDSMEPTINAGDGFVAIPEPLAGDVGVGDVVVYESPDGDGLVTHRIVDETEAGYVTRGDGNPVTDQESGDPPLADDAVLATALQARGEVITIPSLGAVATTAGAAAVTAQTWLTDVLEFDQFQNASILPSVVLVLSVAGYLFETVRERSSRRTPSADVEPDPRRLALAFALFVVVVASAAMVVPAGSQTYTVVSSDPAPDADLVVEPGENADTTYRVANSGFTPVVAYLEPADDGVSVTPDSATVPGRDSEHASVTLDIPETTGHHDRTVVEWRYLYVFPRDVIDALYGWSPWVPFGAIVTTLGGLAYVTGRVVAGSPDVRALRNRTRQRSLSKSTRRR</sequence>
<organism evidence="6 7">
    <name type="scientific">Natrarchaeobaculum aegyptiacum</name>
    <dbReference type="NCBI Taxonomy" id="745377"/>
    <lineage>
        <taxon>Archaea</taxon>
        <taxon>Methanobacteriati</taxon>
        <taxon>Methanobacteriota</taxon>
        <taxon>Stenosarchaea group</taxon>
        <taxon>Halobacteria</taxon>
        <taxon>Halobacteriales</taxon>
        <taxon>Natrialbaceae</taxon>
        <taxon>Natrarchaeobaculum</taxon>
    </lineage>
</organism>
<dbReference type="InterPro" id="IPR001733">
    <property type="entry name" value="Peptidase_S26B"/>
</dbReference>
<evidence type="ECO:0000256" key="4">
    <source>
        <dbReference type="ARBA" id="ARBA00023136"/>
    </source>
</evidence>
<dbReference type="KEGG" id="naj:B1756_18245"/>
<dbReference type="RefSeq" id="WP_086889839.1">
    <property type="nucleotide sequence ID" value="NZ_CP019893.1"/>
</dbReference>
<keyword evidence="3 5" id="KW-1133">Transmembrane helix</keyword>
<dbReference type="InterPro" id="IPR019533">
    <property type="entry name" value="Peptidase_S26"/>
</dbReference>
<keyword evidence="2 5" id="KW-0812">Transmembrane</keyword>
<feature type="transmembrane region" description="Helical" evidence="5">
    <location>
        <begin position="164"/>
        <end position="182"/>
    </location>
</feature>
<evidence type="ECO:0000256" key="1">
    <source>
        <dbReference type="ARBA" id="ARBA00004370"/>
    </source>
</evidence>
<protein>
    <submittedName>
        <fullName evidence="6">Signal peptidase I</fullName>
    </submittedName>
</protein>
<accession>A0A2Z2HW70</accession>
<name>A0A2Z2HW70_9EURY</name>
<keyword evidence="7" id="KW-1185">Reference proteome</keyword>
<dbReference type="InterPro" id="IPR036286">
    <property type="entry name" value="LexA/Signal_pep-like_sf"/>
</dbReference>
<keyword evidence="4 5" id="KW-0472">Membrane</keyword>
<evidence type="ECO:0000256" key="2">
    <source>
        <dbReference type="ARBA" id="ARBA00022692"/>
    </source>
</evidence>
<dbReference type="AlphaFoldDB" id="A0A2Z2HW70"/>
<evidence type="ECO:0000313" key="6">
    <source>
        <dbReference type="EMBL" id="ARS91470.1"/>
    </source>
</evidence>
<gene>
    <name evidence="6" type="ORF">B1756_18245</name>
</gene>
<dbReference type="CDD" id="cd06530">
    <property type="entry name" value="S26_SPase_I"/>
    <property type="match status" value="1"/>
</dbReference>
<evidence type="ECO:0000256" key="5">
    <source>
        <dbReference type="SAM" id="Phobius"/>
    </source>
</evidence>
<proteinExistence type="predicted"/>
<reference evidence="7" key="1">
    <citation type="submission" date="2017-02" db="EMBL/GenBank/DDBJ databases">
        <title>Natronthermophilus aegyptiacus gen. nov.,sp. nov., an aerobic, extremely halophilic alkalithermophilic archaeon isolated from the athalassohaline Wadi An Natrun, Egypt.</title>
        <authorList>
            <person name="Zhao B."/>
        </authorList>
    </citation>
    <scope>NUCLEOTIDE SEQUENCE [LARGE SCALE GENOMIC DNA]</scope>
    <source>
        <strain evidence="7">JW/NM-HA 15</strain>
    </source>
</reference>
<evidence type="ECO:0000313" key="7">
    <source>
        <dbReference type="Proteomes" id="UP000250088"/>
    </source>
</evidence>
<dbReference type="GeneID" id="32896056"/>
<dbReference type="GO" id="GO:0004252">
    <property type="term" value="F:serine-type endopeptidase activity"/>
    <property type="evidence" value="ECO:0007669"/>
    <property type="project" value="InterPro"/>
</dbReference>
<dbReference type="GO" id="GO:0016020">
    <property type="term" value="C:membrane"/>
    <property type="evidence" value="ECO:0007669"/>
    <property type="project" value="UniProtKB-SubCell"/>
</dbReference>
<evidence type="ECO:0000256" key="3">
    <source>
        <dbReference type="ARBA" id="ARBA00022989"/>
    </source>
</evidence>
<comment type="subcellular location">
    <subcellularLocation>
        <location evidence="1">Membrane</location>
    </subcellularLocation>
</comment>
<dbReference type="EMBL" id="CP019893">
    <property type="protein sequence ID" value="ARS91470.1"/>
    <property type="molecule type" value="Genomic_DNA"/>
</dbReference>
<dbReference type="OrthoDB" id="50404at2157"/>
<dbReference type="PRINTS" id="PR00728">
    <property type="entry name" value="SIGNALPTASE"/>
</dbReference>
<dbReference type="SUPFAM" id="SSF51306">
    <property type="entry name" value="LexA/Signal peptidase"/>
    <property type="match status" value="1"/>
</dbReference>
<feature type="transmembrane region" description="Helical" evidence="5">
    <location>
        <begin position="202"/>
        <end position="223"/>
    </location>
</feature>
<dbReference type="GO" id="GO:0006465">
    <property type="term" value="P:signal peptide processing"/>
    <property type="evidence" value="ECO:0007669"/>
    <property type="project" value="InterPro"/>
</dbReference>
<dbReference type="Proteomes" id="UP000250088">
    <property type="component" value="Chromosome"/>
</dbReference>